<dbReference type="PROSITE" id="PS51737">
    <property type="entry name" value="RECOMBINASE_DNA_BIND"/>
    <property type="match status" value="1"/>
</dbReference>
<dbReference type="InterPro" id="IPR050639">
    <property type="entry name" value="SSR_resolvase"/>
</dbReference>
<keyword evidence="2" id="KW-0233">DNA recombination</keyword>
<evidence type="ECO:0000313" key="6">
    <source>
        <dbReference type="EMBL" id="BCJ92164.1"/>
    </source>
</evidence>
<dbReference type="EMBL" id="AP023361">
    <property type="protein sequence ID" value="BCJ92164.1"/>
    <property type="molecule type" value="Genomic_DNA"/>
</dbReference>
<protein>
    <submittedName>
        <fullName evidence="6">Site-specific recombinase</fullName>
    </submittedName>
</protein>
<keyword evidence="7" id="KW-1185">Reference proteome</keyword>
<evidence type="ECO:0000256" key="1">
    <source>
        <dbReference type="ARBA" id="ARBA00023125"/>
    </source>
</evidence>
<evidence type="ECO:0000259" key="5">
    <source>
        <dbReference type="PROSITE" id="PS51737"/>
    </source>
</evidence>
<dbReference type="CDD" id="cd00338">
    <property type="entry name" value="Ser_Recombinase"/>
    <property type="match status" value="1"/>
</dbReference>
<evidence type="ECO:0000256" key="3">
    <source>
        <dbReference type="SAM" id="Coils"/>
    </source>
</evidence>
<dbReference type="InterPro" id="IPR025827">
    <property type="entry name" value="Zn_ribbon_recom_dom"/>
</dbReference>
<dbReference type="KEGG" id="tso:IZ6_28990"/>
<keyword evidence="1" id="KW-0238">DNA-binding</keyword>
<dbReference type="Proteomes" id="UP000515317">
    <property type="component" value="Chromosome"/>
</dbReference>
<dbReference type="Gene3D" id="3.90.1750.20">
    <property type="entry name" value="Putative Large Serine Recombinase, Chain B, Domain 2"/>
    <property type="match status" value="1"/>
</dbReference>
<evidence type="ECO:0000313" key="7">
    <source>
        <dbReference type="Proteomes" id="UP000515317"/>
    </source>
</evidence>
<dbReference type="InterPro" id="IPR011109">
    <property type="entry name" value="DNA_bind_recombinase_dom"/>
</dbReference>
<dbReference type="PANTHER" id="PTHR30461:SF2">
    <property type="entry name" value="SERINE RECOMBINASE PINE-RELATED"/>
    <property type="match status" value="1"/>
</dbReference>
<proteinExistence type="predicted"/>
<feature type="domain" description="Recombinase" evidence="5">
    <location>
        <begin position="176"/>
        <end position="293"/>
    </location>
</feature>
<sequence>MQSSDRPLAYSYIRMSTDIQLKGDSLRRQMELSRRYAAQHDLQLVEDTYNDIGISAFKGANVSGGALGKFLQAVKDKRIPWGSYLLVESLDRISREKPMLALATFTEIVRNGVSIVTLADNHVYPAGETDTPQLIYSIVVMGRAHDESRMKSSRISAAWNNKRANAANRKLTAQCPAWLEMNEDRASFRVLADRADVVRRIFRESQSGIGNYSIARRLNEEKIAPFGRSKGWQTSYIAKILNNRAVLGEFQPHHFVDGARVPDGEPVENYFPPVVDEELFFTAQGARNQRRAGGGGRRGPYISNLFSGIASCDYCGGRMHFLNKGAGPKGGTYLICDNARRRLGCRPAAWRYDDFEASFLAFVEELDLGPLARDESEISSRANLDQQISSLEGRRAEEEKLREKIFDLLAGGLKTEFIAKKLQDVERRLIEIDENLRLKLAERSALQFEVSQFYEGKEEIKALVTSLKDRDSRQVYSVRAQIASRLKALVQNLTLAPDGADSPGALKTDRAARTHNRAPITLKSVDHPDWRRYFSVTFKNGGMRTIYVDAKDPMNPIHQIHVPNFGKDILARTDEPRLD</sequence>
<dbReference type="InterPro" id="IPR038109">
    <property type="entry name" value="DNA_bind_recomb_sf"/>
</dbReference>
<dbReference type="GO" id="GO:0003677">
    <property type="term" value="F:DNA binding"/>
    <property type="evidence" value="ECO:0007669"/>
    <property type="project" value="UniProtKB-KW"/>
</dbReference>
<name>A0A6S6QNQ9_9HYPH</name>
<dbReference type="Gene3D" id="3.40.50.1390">
    <property type="entry name" value="Resolvase, N-terminal catalytic domain"/>
    <property type="match status" value="1"/>
</dbReference>
<feature type="domain" description="Resolvase/invertase-type recombinase catalytic" evidence="4">
    <location>
        <begin position="8"/>
        <end position="166"/>
    </location>
</feature>
<organism evidence="6 7">
    <name type="scientific">Terrihabitans soli</name>
    <dbReference type="NCBI Taxonomy" id="708113"/>
    <lineage>
        <taxon>Bacteria</taxon>
        <taxon>Pseudomonadati</taxon>
        <taxon>Pseudomonadota</taxon>
        <taxon>Alphaproteobacteria</taxon>
        <taxon>Hyphomicrobiales</taxon>
        <taxon>Terrihabitans</taxon>
    </lineage>
</organism>
<dbReference type="PANTHER" id="PTHR30461">
    <property type="entry name" value="DNA-INVERTASE FROM LAMBDOID PROPHAGE"/>
    <property type="match status" value="1"/>
</dbReference>
<dbReference type="InterPro" id="IPR006119">
    <property type="entry name" value="Resolv_N"/>
</dbReference>
<dbReference type="AlphaFoldDB" id="A0A6S6QNQ9"/>
<dbReference type="InterPro" id="IPR036162">
    <property type="entry name" value="Resolvase-like_N_sf"/>
</dbReference>
<gene>
    <name evidence="6" type="ORF">IZ6_28990</name>
</gene>
<evidence type="ECO:0000256" key="2">
    <source>
        <dbReference type="ARBA" id="ARBA00023172"/>
    </source>
</evidence>
<accession>A0A6S6QNQ9</accession>
<dbReference type="SMART" id="SM00857">
    <property type="entry name" value="Resolvase"/>
    <property type="match status" value="1"/>
</dbReference>
<dbReference type="SUPFAM" id="SSF53041">
    <property type="entry name" value="Resolvase-like"/>
    <property type="match status" value="1"/>
</dbReference>
<dbReference type="Pfam" id="PF13408">
    <property type="entry name" value="Zn_ribbon_recom"/>
    <property type="match status" value="1"/>
</dbReference>
<dbReference type="Pfam" id="PF07508">
    <property type="entry name" value="Recombinase"/>
    <property type="match status" value="1"/>
</dbReference>
<dbReference type="PROSITE" id="PS51736">
    <property type="entry name" value="RECOMBINASES_3"/>
    <property type="match status" value="1"/>
</dbReference>
<dbReference type="Pfam" id="PF00239">
    <property type="entry name" value="Resolvase"/>
    <property type="match status" value="1"/>
</dbReference>
<keyword evidence="3" id="KW-0175">Coiled coil</keyword>
<feature type="coiled-coil region" evidence="3">
    <location>
        <begin position="381"/>
        <end position="442"/>
    </location>
</feature>
<evidence type="ECO:0000259" key="4">
    <source>
        <dbReference type="PROSITE" id="PS51736"/>
    </source>
</evidence>
<dbReference type="GO" id="GO:0000150">
    <property type="term" value="F:DNA strand exchange activity"/>
    <property type="evidence" value="ECO:0007669"/>
    <property type="project" value="InterPro"/>
</dbReference>
<reference evidence="6 7" key="1">
    <citation type="submission" date="2020-08" db="EMBL/GenBank/DDBJ databases">
        <title>Genome sequence of Rhizobiales bacterium strain IZ6.</title>
        <authorList>
            <person name="Nakai R."/>
            <person name="Naganuma T."/>
        </authorList>
    </citation>
    <scope>NUCLEOTIDE SEQUENCE [LARGE SCALE GENOMIC DNA]</scope>
    <source>
        <strain evidence="6 7">IZ6</strain>
    </source>
</reference>